<proteinExistence type="predicted"/>
<organism evidence="1">
    <name type="scientific">Tanacetum cinerariifolium</name>
    <name type="common">Dalmatian daisy</name>
    <name type="synonym">Chrysanthemum cinerariifolium</name>
    <dbReference type="NCBI Taxonomy" id="118510"/>
    <lineage>
        <taxon>Eukaryota</taxon>
        <taxon>Viridiplantae</taxon>
        <taxon>Streptophyta</taxon>
        <taxon>Embryophyta</taxon>
        <taxon>Tracheophyta</taxon>
        <taxon>Spermatophyta</taxon>
        <taxon>Magnoliopsida</taxon>
        <taxon>eudicotyledons</taxon>
        <taxon>Gunneridae</taxon>
        <taxon>Pentapetalae</taxon>
        <taxon>asterids</taxon>
        <taxon>campanulids</taxon>
        <taxon>Asterales</taxon>
        <taxon>Asteraceae</taxon>
        <taxon>Asteroideae</taxon>
        <taxon>Anthemideae</taxon>
        <taxon>Anthemidinae</taxon>
        <taxon>Tanacetum</taxon>
    </lineage>
</organism>
<protein>
    <submittedName>
        <fullName evidence="1">Uncharacterized protein</fullName>
    </submittedName>
</protein>
<evidence type="ECO:0000313" key="1">
    <source>
        <dbReference type="EMBL" id="GFD22365.1"/>
    </source>
</evidence>
<reference evidence="1" key="1">
    <citation type="journal article" date="2019" name="Sci. Rep.">
        <title>Draft genome of Tanacetum cinerariifolium, the natural source of mosquito coil.</title>
        <authorList>
            <person name="Yamashiro T."/>
            <person name="Shiraishi A."/>
            <person name="Satake H."/>
            <person name="Nakayama K."/>
        </authorList>
    </citation>
    <scope>NUCLEOTIDE SEQUENCE</scope>
</reference>
<comment type="caution">
    <text evidence="1">The sequence shown here is derived from an EMBL/GenBank/DDBJ whole genome shotgun (WGS) entry which is preliminary data.</text>
</comment>
<dbReference type="AlphaFoldDB" id="A0A699UH33"/>
<name>A0A699UH33_TANCI</name>
<gene>
    <name evidence="1" type="ORF">Tci_894334</name>
</gene>
<sequence length="65" mass="7800">MGDDIDINTLTMEQYMALIQDNIRPERVKLEFSNDVEFKINGNFMRELRRKLFKEADEEDAHEHV</sequence>
<dbReference type="EMBL" id="BKCJ011336590">
    <property type="protein sequence ID" value="GFD22365.1"/>
    <property type="molecule type" value="Genomic_DNA"/>
</dbReference>
<accession>A0A699UH33</accession>
<feature type="non-terminal residue" evidence="1">
    <location>
        <position position="1"/>
    </location>
</feature>